<keyword evidence="2" id="KW-1185">Reference proteome</keyword>
<reference evidence="1" key="1">
    <citation type="submission" date="2020-03" db="EMBL/GenBank/DDBJ databases">
        <title>Studies in the Genomics of Life Span.</title>
        <authorList>
            <person name="Glass D."/>
        </authorList>
    </citation>
    <scope>NUCLEOTIDE SEQUENCE</scope>
    <source>
        <strain evidence="1">SUZIE</strain>
        <tissue evidence="1">Muscle</tissue>
    </source>
</reference>
<comment type="caution">
    <text evidence="1">The sequence shown here is derived from an EMBL/GenBank/DDBJ whole genome shotgun (WGS) entry which is preliminary data.</text>
</comment>
<dbReference type="Proteomes" id="UP001166674">
    <property type="component" value="Unassembled WGS sequence"/>
</dbReference>
<sequence length="77" mass="8456">MPTNVSIRTKTINDYSGGLSTSYGGLQPWPQLWPKLLPAQLQFCQDSSFFTLTKAVVVKIETPDGKLVSESSNVLPK</sequence>
<protein>
    <submittedName>
        <fullName evidence="1">Keratin, type II cytoskeletal 8</fullName>
    </submittedName>
</protein>
<evidence type="ECO:0000313" key="1">
    <source>
        <dbReference type="EMBL" id="MBZ3869678.1"/>
    </source>
</evidence>
<proteinExistence type="predicted"/>
<gene>
    <name evidence="1" type="ORF">SUZIE_104140</name>
</gene>
<name>A0AA41MD77_SCICA</name>
<dbReference type="AlphaFoldDB" id="A0AA41MD77"/>
<accession>A0AA41MD77</accession>
<evidence type="ECO:0000313" key="2">
    <source>
        <dbReference type="Proteomes" id="UP001166674"/>
    </source>
</evidence>
<dbReference type="EMBL" id="JAATJV010140000">
    <property type="protein sequence ID" value="MBZ3869678.1"/>
    <property type="molecule type" value="Genomic_DNA"/>
</dbReference>
<organism evidence="1 2">
    <name type="scientific">Sciurus carolinensis</name>
    <name type="common">Eastern gray squirrel</name>
    <dbReference type="NCBI Taxonomy" id="30640"/>
    <lineage>
        <taxon>Eukaryota</taxon>
        <taxon>Metazoa</taxon>
        <taxon>Chordata</taxon>
        <taxon>Craniata</taxon>
        <taxon>Vertebrata</taxon>
        <taxon>Euteleostomi</taxon>
        <taxon>Mammalia</taxon>
        <taxon>Eutheria</taxon>
        <taxon>Euarchontoglires</taxon>
        <taxon>Glires</taxon>
        <taxon>Rodentia</taxon>
        <taxon>Sciuromorpha</taxon>
        <taxon>Sciuridae</taxon>
        <taxon>Sciurinae</taxon>
        <taxon>Sciurini</taxon>
        <taxon>Sciurus</taxon>
    </lineage>
</organism>